<dbReference type="InterPro" id="IPR028427">
    <property type="entry name" value="Met_Sox_Rdtase_MsrB"/>
</dbReference>
<dbReference type="GeneID" id="82887592"/>
<dbReference type="RefSeq" id="WP_041630032.1">
    <property type="nucleotide sequence ID" value="NZ_BJNT01000011.1"/>
</dbReference>
<dbReference type="Gene3D" id="2.170.150.20">
    <property type="entry name" value="Peptide methionine sulfoxide reductase"/>
    <property type="match status" value="1"/>
</dbReference>
<feature type="domain" description="MsrB" evidence="4">
    <location>
        <begin position="19"/>
        <end position="143"/>
    </location>
</feature>
<evidence type="ECO:0000256" key="2">
    <source>
        <dbReference type="ARBA" id="ARBA00023002"/>
    </source>
</evidence>
<dbReference type="PANTHER" id="PTHR10173:SF52">
    <property type="entry name" value="METHIONINE-R-SULFOXIDE REDUCTASE B1"/>
    <property type="match status" value="1"/>
</dbReference>
<reference evidence="6 8" key="3">
    <citation type="submission" date="2019-06" db="EMBL/GenBank/DDBJ databases">
        <title>Whole genome shotgun sequence of Corynebacterium variabile NBRC 15286.</title>
        <authorList>
            <person name="Hosoyama A."/>
            <person name="Uohara A."/>
            <person name="Ohji S."/>
            <person name="Ichikawa N."/>
        </authorList>
    </citation>
    <scope>NUCLEOTIDE SEQUENCE [LARGE SCALE GENOMIC DNA]</scope>
    <source>
        <strain evidence="6 8">NBRC 15286</strain>
    </source>
</reference>
<name>A0A0X2NJ55_9CORY</name>
<organism evidence="5 7">
    <name type="scientific">Corynebacterium variabile</name>
    <dbReference type="NCBI Taxonomy" id="1727"/>
    <lineage>
        <taxon>Bacteria</taxon>
        <taxon>Bacillati</taxon>
        <taxon>Actinomycetota</taxon>
        <taxon>Actinomycetes</taxon>
        <taxon>Mycobacteriales</taxon>
        <taxon>Corynebacteriaceae</taxon>
        <taxon>Corynebacterium</taxon>
    </lineage>
</organism>
<accession>A0A0X2NJ55</accession>
<dbReference type="SUPFAM" id="SSF51316">
    <property type="entry name" value="Mss4-like"/>
    <property type="match status" value="1"/>
</dbReference>
<dbReference type="NCBIfam" id="TIGR00357">
    <property type="entry name" value="peptide-methionine (R)-S-oxide reductase MsrB"/>
    <property type="match status" value="1"/>
</dbReference>
<evidence type="ECO:0000256" key="3">
    <source>
        <dbReference type="ARBA" id="ARBA00048488"/>
    </source>
</evidence>
<dbReference type="Proteomes" id="UP000182498">
    <property type="component" value="Unassembled WGS sequence"/>
</dbReference>
<reference evidence="7" key="2">
    <citation type="submission" date="2015-11" db="EMBL/GenBank/DDBJ databases">
        <authorList>
            <person name="Dugat-Bony E."/>
        </authorList>
    </citation>
    <scope>NUCLEOTIDE SEQUENCE [LARGE SCALE GENOMIC DNA]</scope>
    <source>
        <strain evidence="7">Mu292</strain>
    </source>
</reference>
<dbReference type="InterPro" id="IPR002579">
    <property type="entry name" value="Met_Sox_Rdtase_MsrB_dom"/>
</dbReference>
<dbReference type="EMBL" id="FAUH01000004">
    <property type="protein sequence ID" value="CUU65506.1"/>
    <property type="molecule type" value="Genomic_DNA"/>
</dbReference>
<dbReference type="EC" id="1.8.4.12" evidence="1"/>
<keyword evidence="2 5" id="KW-0560">Oxidoreductase</keyword>
<dbReference type="GO" id="GO:0033743">
    <property type="term" value="F:peptide-methionine (R)-S-oxide reductase activity"/>
    <property type="evidence" value="ECO:0007669"/>
    <property type="project" value="UniProtKB-EC"/>
</dbReference>
<keyword evidence="7" id="KW-1185">Reference proteome</keyword>
<evidence type="ECO:0000313" key="7">
    <source>
        <dbReference type="Proteomes" id="UP000182498"/>
    </source>
</evidence>
<dbReference type="PANTHER" id="PTHR10173">
    <property type="entry name" value="METHIONINE SULFOXIDE REDUCTASE"/>
    <property type="match status" value="1"/>
</dbReference>
<dbReference type="OrthoDB" id="9785497at2"/>
<evidence type="ECO:0000259" key="4">
    <source>
        <dbReference type="PROSITE" id="PS51790"/>
    </source>
</evidence>
<evidence type="ECO:0000313" key="5">
    <source>
        <dbReference type="EMBL" id="CUU65506.1"/>
    </source>
</evidence>
<gene>
    <name evidence="6" type="ORF">CVA01_14520</name>
    <name evidence="5" type="ORF">CVAR292_00825</name>
</gene>
<dbReference type="PROSITE" id="PS51790">
    <property type="entry name" value="MSRB"/>
    <property type="match status" value="1"/>
</dbReference>
<reference evidence="5" key="1">
    <citation type="submission" date="2015-11" db="EMBL/GenBank/DDBJ databases">
        <authorList>
            <person name="Zhang Y."/>
            <person name="Guo Z."/>
        </authorList>
    </citation>
    <scope>NUCLEOTIDE SEQUENCE [LARGE SCALE GENOMIC DNA]</scope>
    <source>
        <strain evidence="5">Mu292</strain>
    </source>
</reference>
<comment type="catalytic activity">
    <reaction evidence="3">
        <text>L-methionyl-[protein] + [thioredoxin]-disulfide + H2O = L-methionyl-(R)-S-oxide-[protein] + [thioredoxin]-dithiol</text>
        <dbReference type="Rhea" id="RHEA:24164"/>
        <dbReference type="Rhea" id="RHEA-COMP:10698"/>
        <dbReference type="Rhea" id="RHEA-COMP:10700"/>
        <dbReference type="Rhea" id="RHEA-COMP:12313"/>
        <dbReference type="Rhea" id="RHEA-COMP:12314"/>
        <dbReference type="ChEBI" id="CHEBI:15377"/>
        <dbReference type="ChEBI" id="CHEBI:16044"/>
        <dbReference type="ChEBI" id="CHEBI:29950"/>
        <dbReference type="ChEBI" id="CHEBI:45764"/>
        <dbReference type="ChEBI" id="CHEBI:50058"/>
        <dbReference type="EC" id="1.8.4.12"/>
    </reaction>
</comment>
<dbReference type="AlphaFoldDB" id="A0A0X2NJ55"/>
<evidence type="ECO:0000313" key="8">
    <source>
        <dbReference type="Proteomes" id="UP000319986"/>
    </source>
</evidence>
<proteinExistence type="predicted"/>
<sequence length="143" mass="16153">MSDFNLSDGEFTDFSALSDEQWRQRLEPDSYQVLRHAATERPFSHEYTDAETEGVYVCRGCGTELFRSTEKFHSHCGWPSFFDPADSDAVIEKVDDSLGVRRTEVLCATCGGHLGHVFSGEGYETPTDLRYCINGLALELREK</sequence>
<dbReference type="EMBL" id="BJNT01000011">
    <property type="protein sequence ID" value="GEC86138.1"/>
    <property type="molecule type" value="Genomic_DNA"/>
</dbReference>
<evidence type="ECO:0000256" key="1">
    <source>
        <dbReference type="ARBA" id="ARBA00012499"/>
    </source>
</evidence>
<protein>
    <recommendedName>
        <fullName evidence="1">peptide-methionine (R)-S-oxide reductase</fullName>
        <ecNumber evidence="1">1.8.4.12</ecNumber>
    </recommendedName>
</protein>
<evidence type="ECO:0000313" key="6">
    <source>
        <dbReference type="EMBL" id="GEC86138.1"/>
    </source>
</evidence>
<dbReference type="Proteomes" id="UP000319986">
    <property type="component" value="Unassembled WGS sequence"/>
</dbReference>
<dbReference type="GO" id="GO:0005737">
    <property type="term" value="C:cytoplasm"/>
    <property type="evidence" value="ECO:0007669"/>
    <property type="project" value="TreeGrafter"/>
</dbReference>
<dbReference type="InterPro" id="IPR011057">
    <property type="entry name" value="Mss4-like_sf"/>
</dbReference>
<dbReference type="GO" id="GO:0006979">
    <property type="term" value="P:response to oxidative stress"/>
    <property type="evidence" value="ECO:0007669"/>
    <property type="project" value="InterPro"/>
</dbReference>
<dbReference type="Pfam" id="PF01641">
    <property type="entry name" value="SelR"/>
    <property type="match status" value="1"/>
</dbReference>
<dbReference type="GO" id="GO:0030091">
    <property type="term" value="P:protein repair"/>
    <property type="evidence" value="ECO:0007669"/>
    <property type="project" value="InterPro"/>
</dbReference>